<dbReference type="Proteomes" id="UP000003688">
    <property type="component" value="Unassembled WGS sequence"/>
</dbReference>
<name>B9XSN5_PEDPL</name>
<organism evidence="1 2">
    <name type="scientific">Pedosphaera parvula (strain Ellin514)</name>
    <dbReference type="NCBI Taxonomy" id="320771"/>
    <lineage>
        <taxon>Bacteria</taxon>
        <taxon>Pseudomonadati</taxon>
        <taxon>Verrucomicrobiota</taxon>
        <taxon>Pedosphaerae</taxon>
        <taxon>Pedosphaerales</taxon>
        <taxon>Pedosphaeraceae</taxon>
        <taxon>Pedosphaera</taxon>
    </lineage>
</organism>
<evidence type="ECO:0000313" key="2">
    <source>
        <dbReference type="Proteomes" id="UP000003688"/>
    </source>
</evidence>
<comment type="caution">
    <text evidence="1">The sequence shown here is derived from an EMBL/GenBank/DDBJ whole genome shotgun (WGS) entry which is preliminary data.</text>
</comment>
<accession>B9XSN5</accession>
<proteinExistence type="predicted"/>
<evidence type="ECO:0000313" key="1">
    <source>
        <dbReference type="EMBL" id="EEF57154.1"/>
    </source>
</evidence>
<reference evidence="1 2" key="1">
    <citation type="journal article" date="2011" name="J. Bacteriol.">
        <title>Genome sequence of 'Pedosphaera parvula' Ellin514, an aerobic Verrucomicrobial isolate from pasture soil.</title>
        <authorList>
            <person name="Kant R."/>
            <person name="van Passel M.W."/>
            <person name="Sangwan P."/>
            <person name="Palva A."/>
            <person name="Lucas S."/>
            <person name="Copeland A."/>
            <person name="Lapidus A."/>
            <person name="Glavina Del Rio T."/>
            <person name="Dalin E."/>
            <person name="Tice H."/>
            <person name="Bruce D."/>
            <person name="Goodwin L."/>
            <person name="Pitluck S."/>
            <person name="Chertkov O."/>
            <person name="Larimer F.W."/>
            <person name="Land M.L."/>
            <person name="Hauser L."/>
            <person name="Brettin T.S."/>
            <person name="Detter J.C."/>
            <person name="Han S."/>
            <person name="de Vos W.M."/>
            <person name="Janssen P.H."/>
            <person name="Smidt H."/>
        </authorList>
    </citation>
    <scope>NUCLEOTIDE SEQUENCE [LARGE SCALE GENOMIC DNA]</scope>
    <source>
        <strain evidence="1 2">Ellin514</strain>
    </source>
</reference>
<gene>
    <name evidence="1" type="ORF">Cflav_PD0181</name>
</gene>
<keyword evidence="2" id="KW-1185">Reference proteome</keyword>
<protein>
    <submittedName>
        <fullName evidence="1">Uncharacterized protein</fullName>
    </submittedName>
</protein>
<dbReference type="STRING" id="320771.Cflav_PD0181"/>
<dbReference type="EMBL" id="ABOX02000083">
    <property type="protein sequence ID" value="EEF57154.1"/>
    <property type="molecule type" value="Genomic_DNA"/>
</dbReference>
<sequence>MQKHGYFTLLSEAHNHGHNCGLSMLKLLIIICTGLLVYDCCAQESSADAFKNEMRHLRSSSHYSVTRQFIVLDPGPPDIYARPVVVVATNVVHLDPSLLTVSCERVKKALLTELGIGDQWQGKITVQTHPKQKMDEGVTITSSVYLNKWSYRVDLPERMEAPKLVTAMVQVLLLEMANRNSQGRSAEIPVWLTEGLARQLILSSEVGLVIRSPGPDTYGFAVSRELRDERRIHPLTGAHEELHQFPPLTLHELSWPQEGQLRGAYGETYRSSAQLLVYDLLALPNGRTLMSNFINALPLYLNWQIAFRTAFQSQFATQRDFEKWWALRLVSFTGRDLSNIWSPEESFKKIDEIIRPSVQVRTAEDELPLRSEVSLQTIILEWDFLMQSQVLEVKIKQLGMLRTQVSQDTVTLVDNYRKVLEGYLKERNKGWFARLGRRQSTPGLDKVAQQITGQLDLLDREREQLRPKLTPGDTAGVEVGSRLLSH</sequence>
<dbReference type="AlphaFoldDB" id="B9XSN5"/>